<gene>
    <name evidence="2" type="ORF">SAMN05192558_107290</name>
</gene>
<dbReference type="PIRSF" id="PIRSF029171">
    <property type="entry name" value="Esterase_LipA"/>
    <property type="match status" value="1"/>
</dbReference>
<dbReference type="EMBL" id="FNJB01000007">
    <property type="protein sequence ID" value="SDP24267.1"/>
    <property type="molecule type" value="Genomic_DNA"/>
</dbReference>
<evidence type="ECO:0000256" key="1">
    <source>
        <dbReference type="SAM" id="SignalP"/>
    </source>
</evidence>
<dbReference type="SUPFAM" id="SSF53474">
    <property type="entry name" value="alpha/beta-Hydrolases"/>
    <property type="match status" value="1"/>
</dbReference>
<dbReference type="Pfam" id="PF03583">
    <property type="entry name" value="LIP"/>
    <property type="match status" value="1"/>
</dbReference>
<dbReference type="InterPro" id="IPR029058">
    <property type="entry name" value="AB_hydrolase_fold"/>
</dbReference>
<dbReference type="Gene3D" id="3.40.50.1820">
    <property type="entry name" value="alpha/beta hydrolase"/>
    <property type="match status" value="1"/>
</dbReference>
<keyword evidence="3" id="KW-1185">Reference proteome</keyword>
<dbReference type="RefSeq" id="WP_091377949.1">
    <property type="nucleotide sequence ID" value="NZ_FNDV01000004.1"/>
</dbReference>
<dbReference type="AlphaFoldDB" id="A0A1H0R457"/>
<dbReference type="PANTHER" id="PTHR34853:SF1">
    <property type="entry name" value="LIPASE 5"/>
    <property type="match status" value="1"/>
</dbReference>
<proteinExistence type="predicted"/>
<sequence>MTRSRKLIPLLALVLVGTTLAAPASAEPAAPTARAGDLVSARAIWAPGFEYARVWKITYRSTSATGASTVVSGTVIVPNGSTGAIVGYGPGTHGLGDQCAPSVGLQRGDEFEGGLIHQYARKGFAVAVTDYEGLGTPGDHTYTAGRSQGNAVLDVVRASTRLSGTGLSPKAPVAVVGYSQGGQTAGWAAEIAPAYAPELNIKGFAVGAAPSDLRRVADANDGGANFGLVLAAGVGLNAAYPELALTNYLNAAGQAAYADIRDDCGSDFGKYANRRLSDYTTTDVLNRPDWSARLAEQNLGTRAPTVPTLMYHSTGDEIIPVSVSVALRPQWCGKGAKLTYWQVDTGGHSQTAAYLSPLVTQWVADRLAGAPAAGNC</sequence>
<protein>
    <submittedName>
        <fullName evidence="2">Predicted hydrolase of the alpha/beta-hydrolase fold</fullName>
    </submittedName>
</protein>
<dbReference type="Proteomes" id="UP000199651">
    <property type="component" value="Unassembled WGS sequence"/>
</dbReference>
<dbReference type="Gene3D" id="1.10.260.130">
    <property type="match status" value="1"/>
</dbReference>
<organism evidence="2 3">
    <name type="scientific">Actinokineospora alba</name>
    <dbReference type="NCBI Taxonomy" id="504798"/>
    <lineage>
        <taxon>Bacteria</taxon>
        <taxon>Bacillati</taxon>
        <taxon>Actinomycetota</taxon>
        <taxon>Actinomycetes</taxon>
        <taxon>Pseudonocardiales</taxon>
        <taxon>Pseudonocardiaceae</taxon>
        <taxon>Actinokineospora</taxon>
    </lineage>
</organism>
<name>A0A1H0R457_9PSEU</name>
<dbReference type="InterPro" id="IPR005152">
    <property type="entry name" value="Lipase_secreted"/>
</dbReference>
<dbReference type="GO" id="GO:0016042">
    <property type="term" value="P:lipid catabolic process"/>
    <property type="evidence" value="ECO:0007669"/>
    <property type="project" value="InterPro"/>
</dbReference>
<keyword evidence="1" id="KW-0732">Signal</keyword>
<keyword evidence="2" id="KW-0378">Hydrolase</keyword>
<feature type="chain" id="PRO_5038774404" evidence="1">
    <location>
        <begin position="22"/>
        <end position="376"/>
    </location>
</feature>
<evidence type="ECO:0000313" key="3">
    <source>
        <dbReference type="Proteomes" id="UP000199651"/>
    </source>
</evidence>
<evidence type="ECO:0000313" key="2">
    <source>
        <dbReference type="EMBL" id="SDP24267.1"/>
    </source>
</evidence>
<dbReference type="GO" id="GO:0004806">
    <property type="term" value="F:triacylglycerol lipase activity"/>
    <property type="evidence" value="ECO:0007669"/>
    <property type="project" value="InterPro"/>
</dbReference>
<dbReference type="STRING" id="504798.SAMN05421871_104289"/>
<dbReference type="OrthoDB" id="9798122at2"/>
<reference evidence="3" key="1">
    <citation type="submission" date="2016-10" db="EMBL/GenBank/DDBJ databases">
        <authorList>
            <person name="Varghese N."/>
            <person name="Submissions S."/>
        </authorList>
    </citation>
    <scope>NUCLEOTIDE SEQUENCE [LARGE SCALE GENOMIC DNA]</scope>
    <source>
        <strain evidence="3">IBRC-M 10655</strain>
    </source>
</reference>
<dbReference type="PANTHER" id="PTHR34853">
    <property type="match status" value="1"/>
</dbReference>
<feature type="signal peptide" evidence="1">
    <location>
        <begin position="1"/>
        <end position="21"/>
    </location>
</feature>
<accession>A0A1H0R457</accession>